<dbReference type="Proteomes" id="UP000054217">
    <property type="component" value="Unassembled WGS sequence"/>
</dbReference>
<dbReference type="AlphaFoldDB" id="A0A0C3NH34"/>
<proteinExistence type="predicted"/>
<accession>A0A0C3NH34</accession>
<reference evidence="2 3" key="1">
    <citation type="submission" date="2014-04" db="EMBL/GenBank/DDBJ databases">
        <authorList>
            <consortium name="DOE Joint Genome Institute"/>
            <person name="Kuo A."/>
            <person name="Kohler A."/>
            <person name="Costa M.D."/>
            <person name="Nagy L.G."/>
            <person name="Floudas D."/>
            <person name="Copeland A."/>
            <person name="Barry K.W."/>
            <person name="Cichocki N."/>
            <person name="Veneault-Fourrey C."/>
            <person name="LaButti K."/>
            <person name="Lindquist E.A."/>
            <person name="Lipzen A."/>
            <person name="Lundell T."/>
            <person name="Morin E."/>
            <person name="Murat C."/>
            <person name="Sun H."/>
            <person name="Tunlid A."/>
            <person name="Henrissat B."/>
            <person name="Grigoriev I.V."/>
            <person name="Hibbett D.S."/>
            <person name="Martin F."/>
            <person name="Nordberg H.P."/>
            <person name="Cantor M.N."/>
            <person name="Hua S.X."/>
        </authorList>
    </citation>
    <scope>NUCLEOTIDE SEQUENCE [LARGE SCALE GENOMIC DNA]</scope>
    <source>
        <strain evidence="2 3">Marx 270</strain>
    </source>
</reference>
<organism evidence="2 3">
    <name type="scientific">Pisolithus tinctorius Marx 270</name>
    <dbReference type="NCBI Taxonomy" id="870435"/>
    <lineage>
        <taxon>Eukaryota</taxon>
        <taxon>Fungi</taxon>
        <taxon>Dikarya</taxon>
        <taxon>Basidiomycota</taxon>
        <taxon>Agaricomycotina</taxon>
        <taxon>Agaricomycetes</taxon>
        <taxon>Agaricomycetidae</taxon>
        <taxon>Boletales</taxon>
        <taxon>Sclerodermatineae</taxon>
        <taxon>Pisolithaceae</taxon>
        <taxon>Pisolithus</taxon>
    </lineage>
</organism>
<feature type="transmembrane region" description="Helical" evidence="1">
    <location>
        <begin position="88"/>
        <end position="108"/>
    </location>
</feature>
<dbReference type="PANTHER" id="PTHR48471">
    <property type="entry name" value="DDE TNP4 DOMAIN-CONTAINING PROTEIN"/>
    <property type="match status" value="1"/>
</dbReference>
<gene>
    <name evidence="2" type="ORF">M404DRAFT_17151</name>
</gene>
<dbReference type="HOGENOM" id="CLU_048932_1_2_1"/>
<dbReference type="InParanoid" id="A0A0C3NH34"/>
<name>A0A0C3NH34_PISTI</name>
<keyword evidence="1" id="KW-0812">Transmembrane</keyword>
<evidence type="ECO:0000313" key="2">
    <source>
        <dbReference type="EMBL" id="KIN95030.1"/>
    </source>
</evidence>
<evidence type="ECO:0008006" key="4">
    <source>
        <dbReference type="Google" id="ProtNLM"/>
    </source>
</evidence>
<dbReference type="EMBL" id="KN832078">
    <property type="protein sequence ID" value="KIN95030.1"/>
    <property type="molecule type" value="Genomic_DNA"/>
</dbReference>
<protein>
    <recommendedName>
        <fullName evidence="4">DDE Tnp4 domain-containing protein</fullName>
    </recommendedName>
</protein>
<evidence type="ECO:0000256" key="1">
    <source>
        <dbReference type="SAM" id="Phobius"/>
    </source>
</evidence>
<evidence type="ECO:0000313" key="3">
    <source>
        <dbReference type="Proteomes" id="UP000054217"/>
    </source>
</evidence>
<dbReference type="OrthoDB" id="78198at2759"/>
<keyword evidence="3" id="KW-1185">Reference proteome</keyword>
<sequence>MSTPWQKLYESQDDWAFIMTMGFDVETFGYILTSGFAAAWYHTPIPQNDTNTTGNPWPSCRSLDAAGALGLVLHYLNSTMHEISLQQIFAIIPATVSWYITFGFLILLSTLKNMPEGQIHWPKHDEFDELSQLRTPDGYYLVADTAFPCGTADILGCICTPLKDGQWISGTPNQMVGINQIQTVYLQSWQQTNEDQEVWTGFAEMLFSDQIKKDHVSHFHITFKYE</sequence>
<dbReference type="PANTHER" id="PTHR48471:SF1">
    <property type="entry name" value="DDE TNP4 DOMAIN-CONTAINING PROTEIN"/>
    <property type="match status" value="1"/>
</dbReference>
<reference evidence="3" key="2">
    <citation type="submission" date="2015-01" db="EMBL/GenBank/DDBJ databases">
        <title>Evolutionary Origins and Diversification of the Mycorrhizal Mutualists.</title>
        <authorList>
            <consortium name="DOE Joint Genome Institute"/>
            <consortium name="Mycorrhizal Genomics Consortium"/>
            <person name="Kohler A."/>
            <person name="Kuo A."/>
            <person name="Nagy L.G."/>
            <person name="Floudas D."/>
            <person name="Copeland A."/>
            <person name="Barry K.W."/>
            <person name="Cichocki N."/>
            <person name="Veneault-Fourrey C."/>
            <person name="LaButti K."/>
            <person name="Lindquist E.A."/>
            <person name="Lipzen A."/>
            <person name="Lundell T."/>
            <person name="Morin E."/>
            <person name="Murat C."/>
            <person name="Riley R."/>
            <person name="Ohm R."/>
            <person name="Sun H."/>
            <person name="Tunlid A."/>
            <person name="Henrissat B."/>
            <person name="Grigoriev I.V."/>
            <person name="Hibbett D.S."/>
            <person name="Martin F."/>
        </authorList>
    </citation>
    <scope>NUCLEOTIDE SEQUENCE [LARGE SCALE GENOMIC DNA]</scope>
    <source>
        <strain evidence="3">Marx 270</strain>
    </source>
</reference>
<keyword evidence="1" id="KW-1133">Transmembrane helix</keyword>
<keyword evidence="1" id="KW-0472">Membrane</keyword>